<evidence type="ECO:0000313" key="3">
    <source>
        <dbReference type="Proteomes" id="UP001562425"/>
    </source>
</evidence>
<feature type="region of interest" description="Disordered" evidence="1">
    <location>
        <begin position="179"/>
        <end position="200"/>
    </location>
</feature>
<protein>
    <submittedName>
        <fullName evidence="2">Uncharacterized protein</fullName>
    </submittedName>
</protein>
<comment type="caution">
    <text evidence="2">The sequence shown here is derived from an EMBL/GenBank/DDBJ whole genome shotgun (WGS) entry which is preliminary data.</text>
</comment>
<organism evidence="2 3">
    <name type="scientific">Culex pipiens pipiens</name>
    <name type="common">Northern house mosquito</name>
    <dbReference type="NCBI Taxonomy" id="38569"/>
    <lineage>
        <taxon>Eukaryota</taxon>
        <taxon>Metazoa</taxon>
        <taxon>Ecdysozoa</taxon>
        <taxon>Arthropoda</taxon>
        <taxon>Hexapoda</taxon>
        <taxon>Insecta</taxon>
        <taxon>Pterygota</taxon>
        <taxon>Neoptera</taxon>
        <taxon>Endopterygota</taxon>
        <taxon>Diptera</taxon>
        <taxon>Nematocera</taxon>
        <taxon>Culicoidea</taxon>
        <taxon>Culicidae</taxon>
        <taxon>Culicinae</taxon>
        <taxon>Culicini</taxon>
        <taxon>Culex</taxon>
        <taxon>Culex</taxon>
    </lineage>
</organism>
<dbReference type="EMBL" id="JBEHCU010009786">
    <property type="protein sequence ID" value="KAL1379249.1"/>
    <property type="molecule type" value="Genomic_DNA"/>
</dbReference>
<feature type="region of interest" description="Disordered" evidence="1">
    <location>
        <begin position="1"/>
        <end position="53"/>
    </location>
</feature>
<evidence type="ECO:0000313" key="2">
    <source>
        <dbReference type="EMBL" id="KAL1379249.1"/>
    </source>
</evidence>
<dbReference type="AlphaFoldDB" id="A0ABD1CS41"/>
<feature type="region of interest" description="Disordered" evidence="1">
    <location>
        <begin position="315"/>
        <end position="377"/>
    </location>
</feature>
<feature type="compositionally biased region" description="Low complexity" evidence="1">
    <location>
        <begin position="342"/>
        <end position="352"/>
    </location>
</feature>
<proteinExistence type="predicted"/>
<name>A0ABD1CS41_CULPP</name>
<sequence length="377" mass="41841">MALEYEDLPQMQSLTPEPDSDTSSLKDDSDGGCDDDADLGIKPASPCKKDGKNETIITSDSGRISPARACSPLYSYNKYDLKNYVEHLLHLALTLSLLRVDPENFLDLQWETRLAGTGVGGWQLELRAAPLTDQTYVNRKALPSIIEDLARFDTRYNIPPSISPPLQTYLLNIQNSNSTNQTASTRASSPLPTQETPNSTTSVVVDSLLLPNFESFEAEDIFLNPDPFADSTSILEQNMADLEDFGEAPINTYALDAIPLKNEPPPLFDDLIRLPTFDPHEHLFNQENLGEEPGSSHHQQECCQSCDARKVVKQERMEEGDEGEVRIKQEPGTCEEQEQLNAAAASSSSMVVVKKEEIDPEEEEERKVPVTAELTLE</sequence>
<dbReference type="Proteomes" id="UP001562425">
    <property type="component" value="Unassembled WGS sequence"/>
</dbReference>
<reference evidence="2 3" key="1">
    <citation type="submission" date="2024-05" db="EMBL/GenBank/DDBJ databases">
        <title>Culex pipiens pipiens assembly and annotation.</title>
        <authorList>
            <person name="Alout H."/>
            <person name="Durand T."/>
        </authorList>
    </citation>
    <scope>NUCLEOTIDE SEQUENCE [LARGE SCALE GENOMIC DNA]</scope>
    <source>
        <strain evidence="2">HA-2024</strain>
        <tissue evidence="2">Whole body</tissue>
    </source>
</reference>
<feature type="non-terminal residue" evidence="2">
    <location>
        <position position="377"/>
    </location>
</feature>
<keyword evidence="3" id="KW-1185">Reference proteome</keyword>
<gene>
    <name evidence="2" type="ORF">pipiens_015037</name>
</gene>
<accession>A0ABD1CS41</accession>
<evidence type="ECO:0000256" key="1">
    <source>
        <dbReference type="SAM" id="MobiDB-lite"/>
    </source>
</evidence>
<feature type="compositionally biased region" description="Basic and acidic residues" evidence="1">
    <location>
        <begin position="315"/>
        <end position="329"/>
    </location>
</feature>